<dbReference type="EMBL" id="JAKLWS010000114">
    <property type="protein sequence ID" value="MCG2591146.1"/>
    <property type="molecule type" value="Genomic_DNA"/>
</dbReference>
<dbReference type="SUPFAM" id="SSF51182">
    <property type="entry name" value="RmlC-like cupins"/>
    <property type="match status" value="1"/>
</dbReference>
<dbReference type="GO" id="GO:0016853">
    <property type="term" value="F:isomerase activity"/>
    <property type="evidence" value="ECO:0007669"/>
    <property type="project" value="UniProtKB-KW"/>
</dbReference>
<protein>
    <submittedName>
        <fullName evidence="2">5-deoxy-glucuronate isomerase</fullName>
    </submittedName>
</protein>
<accession>A0ABS9KJW4</accession>
<dbReference type="RefSeq" id="WP_237856702.1">
    <property type="nucleotide sequence ID" value="NZ_JAKLWS010000114.1"/>
</dbReference>
<evidence type="ECO:0000256" key="1">
    <source>
        <dbReference type="ARBA" id="ARBA00023235"/>
    </source>
</evidence>
<evidence type="ECO:0000313" key="2">
    <source>
        <dbReference type="EMBL" id="MCG2591146.1"/>
    </source>
</evidence>
<comment type="caution">
    <text evidence="2">The sequence shown here is derived from an EMBL/GenBank/DDBJ whole genome shotgun (WGS) entry which is preliminary data.</text>
</comment>
<proteinExistence type="predicted"/>
<dbReference type="InterPro" id="IPR011051">
    <property type="entry name" value="RmlC_Cupin_sf"/>
</dbReference>
<dbReference type="Proteomes" id="UP001165366">
    <property type="component" value="Unassembled WGS sequence"/>
</dbReference>
<dbReference type="InterPro" id="IPR021120">
    <property type="entry name" value="KduI/IolB_isomerase"/>
</dbReference>
<gene>
    <name evidence="2" type="ORF">L6773_21455</name>
</gene>
<evidence type="ECO:0000313" key="3">
    <source>
        <dbReference type="Proteomes" id="UP001165366"/>
    </source>
</evidence>
<dbReference type="Gene3D" id="2.60.120.10">
    <property type="entry name" value="Jelly Rolls"/>
    <property type="match status" value="1"/>
</dbReference>
<dbReference type="InterPro" id="IPR024203">
    <property type="entry name" value="Deoxy-glucuronate_isom_IolB"/>
</dbReference>
<name>A0ABS9KJW4_9BACT</name>
<dbReference type="PANTHER" id="PTHR39193">
    <property type="entry name" value="5-DEOXY-GLUCURONATE ISOMERASE"/>
    <property type="match status" value="1"/>
</dbReference>
<reference evidence="2" key="1">
    <citation type="submission" date="2022-01" db="EMBL/GenBank/DDBJ databases">
        <authorList>
            <person name="Wang Y."/>
        </authorList>
    </citation>
    <scope>NUCLEOTIDE SEQUENCE</scope>
    <source>
        <strain evidence="2">WB101</strain>
    </source>
</reference>
<reference evidence="2" key="2">
    <citation type="submission" date="2024-05" db="EMBL/GenBank/DDBJ databases">
        <title>Rhodohalobacter halophilus gen. nov., sp. nov., a moderately halophilic member of the family Balneolaceae.</title>
        <authorList>
            <person name="Xia J."/>
        </authorList>
    </citation>
    <scope>NUCLEOTIDE SEQUENCE</scope>
    <source>
        <strain evidence="2">WB101</strain>
    </source>
</reference>
<organism evidence="2 3">
    <name type="scientific">Rhodohalobacter sulfatireducens</name>
    <dbReference type="NCBI Taxonomy" id="2911366"/>
    <lineage>
        <taxon>Bacteria</taxon>
        <taxon>Pseudomonadati</taxon>
        <taxon>Balneolota</taxon>
        <taxon>Balneolia</taxon>
        <taxon>Balneolales</taxon>
        <taxon>Balneolaceae</taxon>
        <taxon>Rhodohalobacter</taxon>
    </lineage>
</organism>
<dbReference type="InterPro" id="IPR014710">
    <property type="entry name" value="RmlC-like_jellyroll"/>
</dbReference>
<keyword evidence="1 2" id="KW-0413">Isomerase</keyword>
<dbReference type="PANTHER" id="PTHR39193:SF1">
    <property type="entry name" value="5-DEOXY-GLUCURONATE ISOMERASE"/>
    <property type="match status" value="1"/>
</dbReference>
<keyword evidence="3" id="KW-1185">Reference proteome</keyword>
<feature type="non-terminal residue" evidence="2">
    <location>
        <position position="1"/>
    </location>
</feature>
<feature type="non-terminal residue" evidence="2">
    <location>
        <position position="194"/>
    </location>
</feature>
<sequence>EPEVEYSNPDFESALICLGGEGEVTLNGDSYSLGPYDTLFVPPGNEGTIQQTGGNVDLVECTAPSDATGRPVYVAFDELNEDPELTQDLGFEGCHRKIHRLIDENVPARRLLCGLIFSEEGNWTSWAPHEHAATKEEIYLYFEMPPPSFGIQLVYEDIEKPEYLGPVYNNDAVVIKKGYHPNVAIPGHSINFVW</sequence>
<dbReference type="Pfam" id="PF04962">
    <property type="entry name" value="KduI"/>
    <property type="match status" value="1"/>
</dbReference>